<dbReference type="EMBL" id="KN834794">
    <property type="protein sequence ID" value="KIK56873.1"/>
    <property type="molecule type" value="Genomic_DNA"/>
</dbReference>
<accession>A0A0D0CNL8</accession>
<protein>
    <submittedName>
        <fullName evidence="2">Uncharacterized protein</fullName>
    </submittedName>
</protein>
<gene>
    <name evidence="2" type="ORF">GYMLUDRAFT_775353</name>
</gene>
<proteinExistence type="predicted"/>
<dbReference type="HOGENOM" id="CLU_2454958_0_0_1"/>
<sequence>MPAPIAIVLLISRSRDTGKSTKKISSIINRILGIRRVALNLSDPENPSSGHHSAKRTRGAHEENKFPLTVNPIRSATAVSLVQDHSISW</sequence>
<evidence type="ECO:0000256" key="1">
    <source>
        <dbReference type="SAM" id="MobiDB-lite"/>
    </source>
</evidence>
<dbReference type="Proteomes" id="UP000053593">
    <property type="component" value="Unassembled WGS sequence"/>
</dbReference>
<organism evidence="2 3">
    <name type="scientific">Collybiopsis luxurians FD-317 M1</name>
    <dbReference type="NCBI Taxonomy" id="944289"/>
    <lineage>
        <taxon>Eukaryota</taxon>
        <taxon>Fungi</taxon>
        <taxon>Dikarya</taxon>
        <taxon>Basidiomycota</taxon>
        <taxon>Agaricomycotina</taxon>
        <taxon>Agaricomycetes</taxon>
        <taxon>Agaricomycetidae</taxon>
        <taxon>Agaricales</taxon>
        <taxon>Marasmiineae</taxon>
        <taxon>Omphalotaceae</taxon>
        <taxon>Collybiopsis</taxon>
        <taxon>Collybiopsis luxurians</taxon>
    </lineage>
</organism>
<dbReference type="AlphaFoldDB" id="A0A0D0CNL8"/>
<feature type="region of interest" description="Disordered" evidence="1">
    <location>
        <begin position="42"/>
        <end position="68"/>
    </location>
</feature>
<evidence type="ECO:0000313" key="2">
    <source>
        <dbReference type="EMBL" id="KIK56873.1"/>
    </source>
</evidence>
<evidence type="ECO:0000313" key="3">
    <source>
        <dbReference type="Proteomes" id="UP000053593"/>
    </source>
</evidence>
<name>A0A0D0CNL8_9AGAR</name>
<reference evidence="2 3" key="1">
    <citation type="submission" date="2014-04" db="EMBL/GenBank/DDBJ databases">
        <title>Evolutionary Origins and Diversification of the Mycorrhizal Mutualists.</title>
        <authorList>
            <consortium name="DOE Joint Genome Institute"/>
            <consortium name="Mycorrhizal Genomics Consortium"/>
            <person name="Kohler A."/>
            <person name="Kuo A."/>
            <person name="Nagy L.G."/>
            <person name="Floudas D."/>
            <person name="Copeland A."/>
            <person name="Barry K.W."/>
            <person name="Cichocki N."/>
            <person name="Veneault-Fourrey C."/>
            <person name="LaButti K."/>
            <person name="Lindquist E.A."/>
            <person name="Lipzen A."/>
            <person name="Lundell T."/>
            <person name="Morin E."/>
            <person name="Murat C."/>
            <person name="Riley R."/>
            <person name="Ohm R."/>
            <person name="Sun H."/>
            <person name="Tunlid A."/>
            <person name="Henrissat B."/>
            <person name="Grigoriev I.V."/>
            <person name="Hibbett D.S."/>
            <person name="Martin F."/>
        </authorList>
    </citation>
    <scope>NUCLEOTIDE SEQUENCE [LARGE SCALE GENOMIC DNA]</scope>
    <source>
        <strain evidence="2 3">FD-317 M1</strain>
    </source>
</reference>
<keyword evidence="3" id="KW-1185">Reference proteome</keyword>